<protein>
    <submittedName>
        <fullName evidence="3">MerR family transcriptional regulator</fullName>
    </submittedName>
</protein>
<dbReference type="Gene3D" id="1.10.1660.10">
    <property type="match status" value="1"/>
</dbReference>
<keyword evidence="4" id="KW-1185">Reference proteome</keyword>
<name>A0ABS3RFK0_9ACTN</name>
<evidence type="ECO:0000256" key="1">
    <source>
        <dbReference type="ARBA" id="ARBA00023125"/>
    </source>
</evidence>
<evidence type="ECO:0000313" key="4">
    <source>
        <dbReference type="Proteomes" id="UP000666915"/>
    </source>
</evidence>
<feature type="domain" description="HTH merR-type" evidence="2">
    <location>
        <begin position="1"/>
        <end position="73"/>
    </location>
</feature>
<evidence type="ECO:0000313" key="3">
    <source>
        <dbReference type="EMBL" id="MBO2444637.1"/>
    </source>
</evidence>
<dbReference type="PROSITE" id="PS50937">
    <property type="entry name" value="HTH_MERR_2"/>
    <property type="match status" value="1"/>
</dbReference>
<dbReference type="EMBL" id="JAGEOK010000049">
    <property type="protein sequence ID" value="MBO2444637.1"/>
    <property type="molecule type" value="Genomic_DNA"/>
</dbReference>
<dbReference type="PANTHER" id="PTHR30204:SF97">
    <property type="entry name" value="MERR FAMILY REGULATORY PROTEIN"/>
    <property type="match status" value="1"/>
</dbReference>
<organism evidence="3 4">
    <name type="scientific">Actinomadura nitritigenes</name>
    <dbReference type="NCBI Taxonomy" id="134602"/>
    <lineage>
        <taxon>Bacteria</taxon>
        <taxon>Bacillati</taxon>
        <taxon>Actinomycetota</taxon>
        <taxon>Actinomycetes</taxon>
        <taxon>Streptosporangiales</taxon>
        <taxon>Thermomonosporaceae</taxon>
        <taxon>Actinomadura</taxon>
    </lineage>
</organism>
<dbReference type="Pfam" id="PF13411">
    <property type="entry name" value="MerR_1"/>
    <property type="match status" value="1"/>
</dbReference>
<dbReference type="InterPro" id="IPR047057">
    <property type="entry name" value="MerR_fam"/>
</dbReference>
<dbReference type="Gene3D" id="3.20.80.10">
    <property type="entry name" value="Regulatory factor, effector binding domain"/>
    <property type="match status" value="1"/>
</dbReference>
<proteinExistence type="predicted"/>
<dbReference type="InterPro" id="IPR011256">
    <property type="entry name" value="Reg_factor_effector_dom_sf"/>
</dbReference>
<reference evidence="3 4" key="1">
    <citation type="submission" date="2021-03" db="EMBL/GenBank/DDBJ databases">
        <authorList>
            <person name="Kanchanasin P."/>
            <person name="Saeng-In P."/>
            <person name="Phongsopitanun W."/>
            <person name="Yuki M."/>
            <person name="Kudo T."/>
            <person name="Ohkuma M."/>
            <person name="Tanasupawat S."/>
        </authorList>
    </citation>
    <scope>NUCLEOTIDE SEQUENCE [LARGE SCALE GENOMIC DNA]</scope>
    <source>
        <strain evidence="3 4">L46</strain>
    </source>
</reference>
<dbReference type="PANTHER" id="PTHR30204">
    <property type="entry name" value="REDOX-CYCLING DRUG-SENSING TRANSCRIPTIONAL ACTIVATOR SOXR"/>
    <property type="match status" value="1"/>
</dbReference>
<sequence length="277" mass="30607">MEPISIGEFARLSRLSPKALRLYDELRLLVPARVDPDTGYRWYAAPQLHQARLVASLRRIGVPLARIKDILALEPVPAAEEISAYWAGAEAEHAARRELAGHLVDRFRGRKSAMDEVAIRDMPARRLLSIIRRVHQDELLPTGRELFIRRLRGGDVPRIDGLVGAPFMIFHGEVSGDSDGPVEWCWPVPDDQAEAIAARFPDLTLHTEPAHQEAYIRPEGPAAQWGSGTQAELAIEALAAWASEQQWQPSGAIRLLLIPDPASEGAGPDGEFALPLR</sequence>
<dbReference type="CDD" id="cd01107">
    <property type="entry name" value="HTH_BmrR"/>
    <property type="match status" value="1"/>
</dbReference>
<gene>
    <name evidence="3" type="ORF">J4557_44680</name>
</gene>
<dbReference type="SMART" id="SM00422">
    <property type="entry name" value="HTH_MERR"/>
    <property type="match status" value="1"/>
</dbReference>
<keyword evidence="1" id="KW-0238">DNA-binding</keyword>
<dbReference type="InterPro" id="IPR009061">
    <property type="entry name" value="DNA-bd_dom_put_sf"/>
</dbReference>
<accession>A0ABS3RFK0</accession>
<dbReference type="Proteomes" id="UP000666915">
    <property type="component" value="Unassembled WGS sequence"/>
</dbReference>
<comment type="caution">
    <text evidence="3">The sequence shown here is derived from an EMBL/GenBank/DDBJ whole genome shotgun (WGS) entry which is preliminary data.</text>
</comment>
<dbReference type="RefSeq" id="WP_208273258.1">
    <property type="nucleotide sequence ID" value="NZ_BAAAGM010000005.1"/>
</dbReference>
<evidence type="ECO:0000259" key="2">
    <source>
        <dbReference type="PROSITE" id="PS50937"/>
    </source>
</evidence>
<dbReference type="SUPFAM" id="SSF46955">
    <property type="entry name" value="Putative DNA-binding domain"/>
    <property type="match status" value="1"/>
</dbReference>
<dbReference type="InterPro" id="IPR000551">
    <property type="entry name" value="MerR-type_HTH_dom"/>
</dbReference>